<comment type="caution">
    <text evidence="1">The sequence shown here is derived from an EMBL/GenBank/DDBJ whole genome shotgun (WGS) entry which is preliminary data.</text>
</comment>
<protein>
    <submittedName>
        <fullName evidence="1">19745_t:CDS:1</fullName>
    </submittedName>
</protein>
<sequence length="343" mass="36364">QRPSSRTSLSSIPTNSSSNSTSNITKSPPSPPISKDGNNCGNNSTNGNSGNSSKNAMSTTCTNCHTQTTPLWRRNPEGQPLCNACGLFLKLHGVVRPLSLKTDTIKKRNRNGGAVAAGKNPAKGVKGPVQLGPGGASMGVIGKRMSLSNSMTSRTQNGNTPASTPVLSSSTSNSQFTNGFTERHQMVGALPKRQRRLSGDEQQLNSQNRSSDVQQSQNYGVLKHSSGSFSSNGDQTKIQLLDSPPGYSTFQPSNVSSSNTPTKHNIRNIQCAHTTGQIMHTPSTLPQSIVVYPMVQPALSSENDNMISSNGNYSPRSGMIIRHRSFGTSGSNNGNTGNRGSRF</sequence>
<dbReference type="Proteomes" id="UP000789920">
    <property type="component" value="Unassembled WGS sequence"/>
</dbReference>
<reference evidence="1" key="1">
    <citation type="submission" date="2021-06" db="EMBL/GenBank/DDBJ databases">
        <authorList>
            <person name="Kallberg Y."/>
            <person name="Tangrot J."/>
            <person name="Rosling A."/>
        </authorList>
    </citation>
    <scope>NUCLEOTIDE SEQUENCE</scope>
    <source>
        <strain evidence="1">MA461A</strain>
    </source>
</reference>
<proteinExistence type="predicted"/>
<evidence type="ECO:0000313" key="2">
    <source>
        <dbReference type="Proteomes" id="UP000789920"/>
    </source>
</evidence>
<name>A0ACA9N6M2_9GLOM</name>
<evidence type="ECO:0000313" key="1">
    <source>
        <dbReference type="EMBL" id="CAG8631768.1"/>
    </source>
</evidence>
<keyword evidence="2" id="KW-1185">Reference proteome</keyword>
<dbReference type="EMBL" id="CAJVQC010011825">
    <property type="protein sequence ID" value="CAG8631768.1"/>
    <property type="molecule type" value="Genomic_DNA"/>
</dbReference>
<gene>
    <name evidence="1" type="ORF">RPERSI_LOCUS7142</name>
</gene>
<feature type="non-terminal residue" evidence="1">
    <location>
        <position position="1"/>
    </location>
</feature>
<accession>A0ACA9N6M2</accession>
<organism evidence="1 2">
    <name type="scientific">Racocetra persica</name>
    <dbReference type="NCBI Taxonomy" id="160502"/>
    <lineage>
        <taxon>Eukaryota</taxon>
        <taxon>Fungi</taxon>
        <taxon>Fungi incertae sedis</taxon>
        <taxon>Mucoromycota</taxon>
        <taxon>Glomeromycotina</taxon>
        <taxon>Glomeromycetes</taxon>
        <taxon>Diversisporales</taxon>
        <taxon>Gigasporaceae</taxon>
        <taxon>Racocetra</taxon>
    </lineage>
</organism>